<evidence type="ECO:0000256" key="4">
    <source>
        <dbReference type="ARBA" id="ARBA00022692"/>
    </source>
</evidence>
<dbReference type="Pfam" id="PF07715">
    <property type="entry name" value="Plug"/>
    <property type="match status" value="1"/>
</dbReference>
<keyword evidence="9 10" id="KW-0998">Cell outer membrane</keyword>
<dbReference type="Gene3D" id="2.40.170.20">
    <property type="entry name" value="TonB-dependent receptor, beta-barrel domain"/>
    <property type="match status" value="1"/>
</dbReference>
<keyword evidence="4 10" id="KW-0812">Transmembrane</keyword>
<dbReference type="STRING" id="643562.Daes_0583"/>
<evidence type="ECO:0000259" key="13">
    <source>
        <dbReference type="Pfam" id="PF00593"/>
    </source>
</evidence>
<dbReference type="GO" id="GO:0009279">
    <property type="term" value="C:cell outer membrane"/>
    <property type="evidence" value="ECO:0007669"/>
    <property type="project" value="UniProtKB-SubCell"/>
</dbReference>
<evidence type="ECO:0000256" key="9">
    <source>
        <dbReference type="ARBA" id="ARBA00023237"/>
    </source>
</evidence>
<protein>
    <submittedName>
        <fullName evidence="15">TonB-dependent receptor plug</fullName>
    </submittedName>
</protein>
<organism evidence="15 16">
    <name type="scientific">Pseudodesulfovibrio aespoeensis (strain ATCC 700646 / DSM 10631 / Aspo-2)</name>
    <name type="common">Desulfovibrio aespoeensis</name>
    <dbReference type="NCBI Taxonomy" id="643562"/>
    <lineage>
        <taxon>Bacteria</taxon>
        <taxon>Pseudomonadati</taxon>
        <taxon>Thermodesulfobacteriota</taxon>
        <taxon>Desulfovibrionia</taxon>
        <taxon>Desulfovibrionales</taxon>
        <taxon>Desulfovibrionaceae</taxon>
    </lineage>
</organism>
<keyword evidence="8 15" id="KW-0675">Receptor</keyword>
<evidence type="ECO:0000256" key="10">
    <source>
        <dbReference type="PROSITE-ProRule" id="PRU01360"/>
    </source>
</evidence>
<dbReference type="SUPFAM" id="SSF56935">
    <property type="entry name" value="Porins"/>
    <property type="match status" value="1"/>
</dbReference>
<gene>
    <name evidence="15" type="ordered locus">Daes_0583</name>
</gene>
<keyword evidence="16" id="KW-1185">Reference proteome</keyword>
<feature type="domain" description="TonB-dependent receptor plug" evidence="14">
    <location>
        <begin position="44"/>
        <end position="147"/>
    </location>
</feature>
<evidence type="ECO:0000256" key="3">
    <source>
        <dbReference type="ARBA" id="ARBA00022452"/>
    </source>
</evidence>
<evidence type="ECO:0000256" key="2">
    <source>
        <dbReference type="ARBA" id="ARBA00022448"/>
    </source>
</evidence>
<dbReference type="Proteomes" id="UP000002191">
    <property type="component" value="Chromosome"/>
</dbReference>
<dbReference type="eggNOG" id="COG4771">
    <property type="taxonomic scope" value="Bacteria"/>
</dbReference>
<evidence type="ECO:0000313" key="15">
    <source>
        <dbReference type="EMBL" id="ADU61602.1"/>
    </source>
</evidence>
<keyword evidence="5 12" id="KW-0732">Signal</keyword>
<dbReference type="InterPro" id="IPR039426">
    <property type="entry name" value="TonB-dep_rcpt-like"/>
</dbReference>
<evidence type="ECO:0000313" key="16">
    <source>
        <dbReference type="Proteomes" id="UP000002191"/>
    </source>
</evidence>
<dbReference type="InterPro" id="IPR036942">
    <property type="entry name" value="Beta-barrel_TonB_sf"/>
</dbReference>
<dbReference type="InterPro" id="IPR000531">
    <property type="entry name" value="Beta-barrel_TonB"/>
</dbReference>
<dbReference type="CDD" id="cd01347">
    <property type="entry name" value="ligand_gated_channel"/>
    <property type="match status" value="1"/>
</dbReference>
<evidence type="ECO:0000256" key="8">
    <source>
        <dbReference type="ARBA" id="ARBA00023170"/>
    </source>
</evidence>
<proteinExistence type="inferred from homology"/>
<evidence type="ECO:0000259" key="14">
    <source>
        <dbReference type="Pfam" id="PF07715"/>
    </source>
</evidence>
<evidence type="ECO:0000256" key="7">
    <source>
        <dbReference type="ARBA" id="ARBA00023136"/>
    </source>
</evidence>
<dbReference type="KEGG" id="das:Daes_0583"/>
<dbReference type="PANTHER" id="PTHR30069">
    <property type="entry name" value="TONB-DEPENDENT OUTER MEMBRANE RECEPTOR"/>
    <property type="match status" value="1"/>
</dbReference>
<dbReference type="EMBL" id="CP002431">
    <property type="protein sequence ID" value="ADU61602.1"/>
    <property type="molecule type" value="Genomic_DNA"/>
</dbReference>
<comment type="similarity">
    <text evidence="10 11">Belongs to the TonB-dependent receptor family.</text>
</comment>
<dbReference type="GO" id="GO:0015344">
    <property type="term" value="F:siderophore uptake transmembrane transporter activity"/>
    <property type="evidence" value="ECO:0007669"/>
    <property type="project" value="TreeGrafter"/>
</dbReference>
<keyword evidence="2 10" id="KW-0813">Transport</keyword>
<dbReference type="AlphaFoldDB" id="E6VYE4"/>
<dbReference type="Pfam" id="PF00593">
    <property type="entry name" value="TonB_dep_Rec_b-barrel"/>
    <property type="match status" value="1"/>
</dbReference>
<dbReference type="InterPro" id="IPR012910">
    <property type="entry name" value="Plug_dom"/>
</dbReference>
<evidence type="ECO:0000256" key="12">
    <source>
        <dbReference type="SAM" id="SignalP"/>
    </source>
</evidence>
<dbReference type="GO" id="GO:0044718">
    <property type="term" value="P:siderophore transmembrane transport"/>
    <property type="evidence" value="ECO:0007669"/>
    <property type="project" value="TreeGrafter"/>
</dbReference>
<evidence type="ECO:0000256" key="1">
    <source>
        <dbReference type="ARBA" id="ARBA00004571"/>
    </source>
</evidence>
<dbReference type="Gene3D" id="2.170.130.10">
    <property type="entry name" value="TonB-dependent receptor, plug domain"/>
    <property type="match status" value="1"/>
</dbReference>
<comment type="subcellular location">
    <subcellularLocation>
        <location evidence="1 10">Cell outer membrane</location>
        <topology evidence="1 10">Multi-pass membrane protein</topology>
    </subcellularLocation>
</comment>
<evidence type="ECO:0000256" key="6">
    <source>
        <dbReference type="ARBA" id="ARBA00023077"/>
    </source>
</evidence>
<feature type="domain" description="TonB-dependent receptor-like beta-barrel" evidence="13">
    <location>
        <begin position="239"/>
        <end position="633"/>
    </location>
</feature>
<feature type="signal peptide" evidence="12">
    <location>
        <begin position="1"/>
        <end position="24"/>
    </location>
</feature>
<dbReference type="HOGENOM" id="CLU_008287_18_5_7"/>
<evidence type="ECO:0000256" key="5">
    <source>
        <dbReference type="ARBA" id="ARBA00022729"/>
    </source>
</evidence>
<sequence precursor="true">MKRRFASALLALLALALGTAPALAKDITLDKVLVSARGVDSMQSQTPGGTGVVEKEDIQLAPKASIADSISRIAGVSRSGESPWGQDVSIRGLSGTSVVVLIDGMRVNTATEINARLGFINPLDVERVEVLKGPASALYGTGSTGGVINIITKKGAFTPEQELGGEMIASWSTNPQGPDGYVRSVLSRENFWLQVSGGVRDHDSYFGGDSTRIPNSQFNDVYLRMAGEARFSDLLTGAFQVMNIEANDVGIPGGSSTMPQTAPIRYPRTANFMTSADLTFTPDSETVREVALNAYYMKNQRKVEIENPTAAVKLINPQALHETVGGKAQTELGLGDHTVIAGADAWNWHMTSKRIRYLVAGTTLEDQPTPNTTQTSMGIFAEDDWKLDDRFTLNLGGRLDRVQSTNKENADYSGGTKEQAGWHLHTGLTWNPAEHWSHTFLAATSYRVPDILERFKNVSLGGGVTSLGNPDLDPEKSYFLEYGLHFNTENFSAAGSLYANFLTDYIAEMQVSPTLYRMGNIGEARIYGSELEADWRFAEAWNLYGNLALTNGRDTRNDEALRNIAPVNGLGGIKYTAGNGFWARIETPWALGQSEVPDGTSRTDAWVTVNTAAGYGFDWSKLHHEVSLAINNLFDKKYKNYLANARSIELLEPGINGSINYAVSF</sequence>
<dbReference type="PROSITE" id="PS52016">
    <property type="entry name" value="TONB_DEPENDENT_REC_3"/>
    <property type="match status" value="1"/>
</dbReference>
<keyword evidence="3 10" id="KW-1134">Transmembrane beta strand</keyword>
<accession>E6VYE4</accession>
<keyword evidence="6 11" id="KW-0798">TonB box</keyword>
<keyword evidence="7 10" id="KW-0472">Membrane</keyword>
<dbReference type="RefSeq" id="WP_013513538.1">
    <property type="nucleotide sequence ID" value="NC_014844.1"/>
</dbReference>
<dbReference type="InterPro" id="IPR037066">
    <property type="entry name" value="Plug_dom_sf"/>
</dbReference>
<name>E6VYE4_PSEA9</name>
<feature type="chain" id="PRO_5003214177" evidence="12">
    <location>
        <begin position="25"/>
        <end position="665"/>
    </location>
</feature>
<reference evidence="16" key="1">
    <citation type="submission" date="2010-12" db="EMBL/GenBank/DDBJ databases">
        <title>Complete sequence of Desulfovibrio aespoeensis Aspo-2.</title>
        <authorList>
            <consortium name="US DOE Joint Genome Institute"/>
            <person name="Lucas S."/>
            <person name="Copeland A."/>
            <person name="Lapidus A."/>
            <person name="Cheng J.-F."/>
            <person name="Goodwin L."/>
            <person name="Pitluck S."/>
            <person name="Chertkov O."/>
            <person name="Misra M."/>
            <person name="Detter J.C."/>
            <person name="Han C."/>
            <person name="Tapia R."/>
            <person name="Land M."/>
            <person name="Hauser L."/>
            <person name="Kyrpides N."/>
            <person name="Ivanova N."/>
            <person name="Ovchinnikova G."/>
            <person name="Pedersen K."/>
            <person name="Jagevall S."/>
            <person name="Hazen T."/>
            <person name="Woyke T."/>
        </authorList>
    </citation>
    <scope>NUCLEOTIDE SEQUENCE [LARGE SCALE GENOMIC DNA]</scope>
    <source>
        <strain evidence="16">ATCC 700646 / DSM 10631 / Aspo-2</strain>
    </source>
</reference>
<reference evidence="15 16" key="2">
    <citation type="journal article" date="2014" name="Genome Announc.">
        <title>Complete Genome Sequence of the Subsurface, Mesophilic Sulfate-Reducing Bacterium Desulfovibrio aespoeensis Aspo-2.</title>
        <authorList>
            <person name="Pedersen K."/>
            <person name="Bengtsson A."/>
            <person name="Edlund J."/>
            <person name="Rabe L."/>
            <person name="Hazen T."/>
            <person name="Chakraborty R."/>
            <person name="Goodwin L."/>
            <person name="Shapiro N."/>
        </authorList>
    </citation>
    <scope>NUCLEOTIDE SEQUENCE [LARGE SCALE GENOMIC DNA]</scope>
    <source>
        <strain evidence="16">ATCC 700646 / DSM 10631 / Aspo-2</strain>
    </source>
</reference>
<dbReference type="PANTHER" id="PTHR30069:SF29">
    <property type="entry name" value="HEMOGLOBIN AND HEMOGLOBIN-HAPTOGLOBIN-BINDING PROTEIN 1-RELATED"/>
    <property type="match status" value="1"/>
</dbReference>
<evidence type="ECO:0000256" key="11">
    <source>
        <dbReference type="RuleBase" id="RU003357"/>
    </source>
</evidence>